<evidence type="ECO:0000313" key="3">
    <source>
        <dbReference type="Proteomes" id="UP000838878"/>
    </source>
</evidence>
<dbReference type="AlphaFoldDB" id="A0A8J9YJC3"/>
<protein>
    <submittedName>
        <fullName evidence="2">Uncharacterized protein</fullName>
    </submittedName>
</protein>
<name>A0A8J9YJC3_9NEOP</name>
<evidence type="ECO:0000256" key="1">
    <source>
        <dbReference type="SAM" id="MobiDB-lite"/>
    </source>
</evidence>
<proteinExistence type="predicted"/>
<dbReference type="EMBL" id="OV170228">
    <property type="protein sequence ID" value="CAH0729956.1"/>
    <property type="molecule type" value="Genomic_DNA"/>
</dbReference>
<gene>
    <name evidence="2" type="ORF">BINO364_LOCUS14990</name>
</gene>
<sequence length="82" mass="8998">MQVFPLPTPPSRPRQRGPQERRVATCGAGSVAGPDSCLTGVHSEYLSRLLRHLALEGSTILFCRCPTATEKEMGYVKDKPDE</sequence>
<evidence type="ECO:0000313" key="2">
    <source>
        <dbReference type="EMBL" id="CAH0729956.1"/>
    </source>
</evidence>
<feature type="region of interest" description="Disordered" evidence="1">
    <location>
        <begin position="1"/>
        <end position="22"/>
    </location>
</feature>
<feature type="compositionally biased region" description="Pro residues" evidence="1">
    <location>
        <begin position="1"/>
        <end position="12"/>
    </location>
</feature>
<accession>A0A8J9YJC3</accession>
<feature type="non-terminal residue" evidence="2">
    <location>
        <position position="82"/>
    </location>
</feature>
<keyword evidence="3" id="KW-1185">Reference proteome</keyword>
<reference evidence="2" key="1">
    <citation type="submission" date="2021-12" db="EMBL/GenBank/DDBJ databases">
        <authorList>
            <person name="Martin H S."/>
        </authorList>
    </citation>
    <scope>NUCLEOTIDE SEQUENCE</scope>
</reference>
<organism evidence="2 3">
    <name type="scientific">Brenthis ino</name>
    <name type="common">lesser marbled fritillary</name>
    <dbReference type="NCBI Taxonomy" id="405034"/>
    <lineage>
        <taxon>Eukaryota</taxon>
        <taxon>Metazoa</taxon>
        <taxon>Ecdysozoa</taxon>
        <taxon>Arthropoda</taxon>
        <taxon>Hexapoda</taxon>
        <taxon>Insecta</taxon>
        <taxon>Pterygota</taxon>
        <taxon>Neoptera</taxon>
        <taxon>Endopterygota</taxon>
        <taxon>Lepidoptera</taxon>
        <taxon>Glossata</taxon>
        <taxon>Ditrysia</taxon>
        <taxon>Papilionoidea</taxon>
        <taxon>Nymphalidae</taxon>
        <taxon>Heliconiinae</taxon>
        <taxon>Argynnini</taxon>
        <taxon>Brenthis</taxon>
    </lineage>
</organism>
<dbReference type="Proteomes" id="UP000838878">
    <property type="component" value="Chromosome 8"/>
</dbReference>